<accession>A0A163A6G1</accession>
<keyword evidence="1" id="KW-0472">Membrane</keyword>
<evidence type="ECO:0000313" key="3">
    <source>
        <dbReference type="Proteomes" id="UP000076715"/>
    </source>
</evidence>
<reference evidence="2 3" key="1">
    <citation type="submission" date="2016-01" db="EMBL/GenBank/DDBJ databases">
        <title>The draft genome sequence of Aquimarina sp. RZW4-3-2.</title>
        <authorList>
            <person name="Wang Y."/>
        </authorList>
    </citation>
    <scope>NUCLEOTIDE SEQUENCE [LARGE SCALE GENOMIC DNA]</scope>
    <source>
        <strain evidence="2 3">RZW4-3-2</strain>
    </source>
</reference>
<dbReference type="RefSeq" id="WP_066313766.1">
    <property type="nucleotide sequence ID" value="NZ_LQRT01000013.1"/>
</dbReference>
<dbReference type="STRING" id="1642818.AWE51_04915"/>
<keyword evidence="3" id="KW-1185">Reference proteome</keyword>
<sequence>MNKVWKLSESKSDKLILIKNQTIYKGNPGKEKINKFSLDVETYSNNEIEKELFGIPYHYIKKVINQKGIKHIKVLFGNDSEEELIIEDEKIKNEIFEFLKKDIIELKYKLELPSFFNYCKAQIFAILILTGIFIWSMYYAIEIDKGTVFELRGGGGRLGIGGLVFILGNLGKMKLIIGYSAFIGLALLSMFRKLKSRTEIEVLYR</sequence>
<dbReference type="OrthoDB" id="667323at2"/>
<evidence type="ECO:0000313" key="2">
    <source>
        <dbReference type="EMBL" id="KZS40300.1"/>
    </source>
</evidence>
<keyword evidence="1" id="KW-0812">Transmembrane</keyword>
<feature type="transmembrane region" description="Helical" evidence="1">
    <location>
        <begin position="123"/>
        <end position="141"/>
    </location>
</feature>
<dbReference type="Proteomes" id="UP000076715">
    <property type="component" value="Unassembled WGS sequence"/>
</dbReference>
<keyword evidence="1" id="KW-1133">Transmembrane helix</keyword>
<proteinExistence type="predicted"/>
<name>A0A163A6G1_9FLAO</name>
<comment type="caution">
    <text evidence="2">The sequence shown here is derived from an EMBL/GenBank/DDBJ whole genome shotgun (WGS) entry which is preliminary data.</text>
</comment>
<gene>
    <name evidence="2" type="ORF">AWE51_04915</name>
</gene>
<protein>
    <submittedName>
        <fullName evidence="2">Uncharacterized protein</fullName>
    </submittedName>
</protein>
<evidence type="ECO:0000256" key="1">
    <source>
        <dbReference type="SAM" id="Phobius"/>
    </source>
</evidence>
<organism evidence="2 3">
    <name type="scientific">Aquimarina aggregata</name>
    <dbReference type="NCBI Taxonomy" id="1642818"/>
    <lineage>
        <taxon>Bacteria</taxon>
        <taxon>Pseudomonadati</taxon>
        <taxon>Bacteroidota</taxon>
        <taxon>Flavobacteriia</taxon>
        <taxon>Flavobacteriales</taxon>
        <taxon>Flavobacteriaceae</taxon>
        <taxon>Aquimarina</taxon>
    </lineage>
</organism>
<feature type="transmembrane region" description="Helical" evidence="1">
    <location>
        <begin position="161"/>
        <end position="188"/>
    </location>
</feature>
<dbReference type="AlphaFoldDB" id="A0A163A6G1"/>
<dbReference type="EMBL" id="LQRT01000013">
    <property type="protein sequence ID" value="KZS40300.1"/>
    <property type="molecule type" value="Genomic_DNA"/>
</dbReference>